<evidence type="ECO:0000313" key="2">
    <source>
        <dbReference type="EMBL" id="KAF2564082.1"/>
    </source>
</evidence>
<gene>
    <name evidence="2" type="ORF">F2Q70_00015097</name>
</gene>
<protein>
    <recommendedName>
        <fullName evidence="1">PPIase cyclophilin-type domain-containing protein</fullName>
    </recommendedName>
</protein>
<dbReference type="InterPro" id="IPR029000">
    <property type="entry name" value="Cyclophilin-like_dom_sf"/>
</dbReference>
<accession>A0A8S9I3E8</accession>
<dbReference type="Pfam" id="PF00160">
    <property type="entry name" value="Pro_isomerase"/>
    <property type="match status" value="1"/>
</dbReference>
<evidence type="ECO:0000259" key="1">
    <source>
        <dbReference type="Pfam" id="PF00160"/>
    </source>
</evidence>
<dbReference type="SUPFAM" id="SSF50891">
    <property type="entry name" value="Cyclophilin-like"/>
    <property type="match status" value="1"/>
</dbReference>
<dbReference type="AlphaFoldDB" id="A0A8S9I3E8"/>
<proteinExistence type="predicted"/>
<sequence length="118" mass="13309">MGNHVGQPNRSQFLLHSKEAPDYDEEPPHVAFGKVVSGFDVIRLVERMVGNEFVPFFANSVRVIYEKLLNQLRAAQLMGETEIAQAKQKIAYESEYDRAEALRPGHGYVAEHSATHIN</sequence>
<dbReference type="GO" id="GO:0003755">
    <property type="term" value="F:peptidyl-prolyl cis-trans isomerase activity"/>
    <property type="evidence" value="ECO:0007669"/>
    <property type="project" value="InterPro"/>
</dbReference>
<name>A0A8S9I3E8_BRACR</name>
<dbReference type="Gene3D" id="2.40.100.10">
    <property type="entry name" value="Cyclophilin-like"/>
    <property type="match status" value="1"/>
</dbReference>
<dbReference type="InterPro" id="IPR002130">
    <property type="entry name" value="Cyclophilin-type_PPIase_dom"/>
</dbReference>
<dbReference type="EMBL" id="QGKY02001250">
    <property type="protein sequence ID" value="KAF2564082.1"/>
    <property type="molecule type" value="Genomic_DNA"/>
</dbReference>
<comment type="caution">
    <text evidence="2">The sequence shown here is derived from an EMBL/GenBank/DDBJ whole genome shotgun (WGS) entry which is preliminary data.</text>
</comment>
<organism evidence="2">
    <name type="scientific">Brassica cretica</name>
    <name type="common">Mustard</name>
    <dbReference type="NCBI Taxonomy" id="69181"/>
    <lineage>
        <taxon>Eukaryota</taxon>
        <taxon>Viridiplantae</taxon>
        <taxon>Streptophyta</taxon>
        <taxon>Embryophyta</taxon>
        <taxon>Tracheophyta</taxon>
        <taxon>Spermatophyta</taxon>
        <taxon>Magnoliopsida</taxon>
        <taxon>eudicotyledons</taxon>
        <taxon>Gunneridae</taxon>
        <taxon>Pentapetalae</taxon>
        <taxon>rosids</taxon>
        <taxon>malvids</taxon>
        <taxon>Brassicales</taxon>
        <taxon>Brassicaceae</taxon>
        <taxon>Brassiceae</taxon>
        <taxon>Brassica</taxon>
    </lineage>
</organism>
<reference evidence="2" key="1">
    <citation type="submission" date="2019-12" db="EMBL/GenBank/DDBJ databases">
        <title>Genome sequencing and annotation of Brassica cretica.</title>
        <authorList>
            <person name="Studholme D.J."/>
            <person name="Sarris P.F."/>
        </authorList>
    </citation>
    <scope>NUCLEOTIDE SEQUENCE</scope>
    <source>
        <strain evidence="2">PFS-102/07</strain>
        <tissue evidence="2">Leaf</tissue>
    </source>
</reference>
<feature type="domain" description="PPIase cyclophilin-type" evidence="1">
    <location>
        <begin position="7"/>
        <end position="49"/>
    </location>
</feature>